<evidence type="ECO:0000313" key="1">
    <source>
        <dbReference type="EMBL" id="RAY14632.1"/>
    </source>
</evidence>
<protein>
    <recommendedName>
        <fullName evidence="3">LppX_LprAFG lipoprotein</fullName>
    </recommendedName>
</protein>
<comment type="caution">
    <text evidence="1">The sequence shown here is derived from an EMBL/GenBank/DDBJ whole genome shotgun (WGS) entry which is preliminary data.</text>
</comment>
<dbReference type="EMBL" id="QLYX01000005">
    <property type="protein sequence ID" value="RAY14632.1"/>
    <property type="molecule type" value="Genomic_DNA"/>
</dbReference>
<reference evidence="1 2" key="1">
    <citation type="submission" date="2018-06" db="EMBL/GenBank/DDBJ databases">
        <title>Actinomadura craniellae sp. nov. isolated from marine sponge Craniella sp.</title>
        <authorList>
            <person name="Li L."/>
            <person name="Xu Q.H."/>
            <person name="Lin H.W."/>
            <person name="Lu Y.H."/>
        </authorList>
    </citation>
    <scope>NUCLEOTIDE SEQUENCE [LARGE SCALE GENOMIC DNA]</scope>
    <source>
        <strain evidence="1 2">LHW63021</strain>
    </source>
</reference>
<evidence type="ECO:0008006" key="3">
    <source>
        <dbReference type="Google" id="ProtNLM"/>
    </source>
</evidence>
<evidence type="ECO:0000313" key="2">
    <source>
        <dbReference type="Proteomes" id="UP000251891"/>
    </source>
</evidence>
<gene>
    <name evidence="1" type="ORF">DPM19_12785</name>
</gene>
<accession>A0A365H6K5</accession>
<sequence length="201" mass="20949">MPTPNGVENLTAARILAAATKASISAPSVRIRGTIQDADGAMAIDMRISQQAATGAVKIAGLGKMTLVRVGADAYFSADRQFLSVANPGAVAQAGKYVKLDGRPGPFADFRSLTLMREAFTDLLKPEGGRLTKGRPAAIGGVPVIGLVDGTKGTLYVATQGEPRALRMIDSRTKSRLDFIYDVPVQAQLPSPGDIVTPQGG</sequence>
<dbReference type="OrthoDB" id="3470138at2"/>
<dbReference type="RefSeq" id="WP_111866701.1">
    <property type="nucleotide sequence ID" value="NZ_QLYX01000005.1"/>
</dbReference>
<name>A0A365H6K5_9ACTN</name>
<keyword evidence="2" id="KW-1185">Reference proteome</keyword>
<dbReference type="AlphaFoldDB" id="A0A365H6K5"/>
<proteinExistence type="predicted"/>
<organism evidence="1 2">
    <name type="scientific">Actinomadura craniellae</name>
    <dbReference type="NCBI Taxonomy" id="2231787"/>
    <lineage>
        <taxon>Bacteria</taxon>
        <taxon>Bacillati</taxon>
        <taxon>Actinomycetota</taxon>
        <taxon>Actinomycetes</taxon>
        <taxon>Streptosporangiales</taxon>
        <taxon>Thermomonosporaceae</taxon>
        <taxon>Actinomadura</taxon>
    </lineage>
</organism>
<dbReference type="Proteomes" id="UP000251891">
    <property type="component" value="Unassembled WGS sequence"/>
</dbReference>